<comment type="caution">
    <text evidence="2">The sequence shown here is derived from an EMBL/GenBank/DDBJ whole genome shotgun (WGS) entry which is preliminary data.</text>
</comment>
<organism evidence="2 3">
    <name type="scientific">Candidatus Lambdaproteobacteria bacterium RIFOXYD2_FULL_50_16</name>
    <dbReference type="NCBI Taxonomy" id="1817772"/>
    <lineage>
        <taxon>Bacteria</taxon>
        <taxon>Pseudomonadati</taxon>
        <taxon>Pseudomonadota</taxon>
        <taxon>Candidatus Lambdaproteobacteria</taxon>
    </lineage>
</organism>
<dbReference type="EMBL" id="MFNE01000033">
    <property type="protein sequence ID" value="OGG94860.1"/>
    <property type="molecule type" value="Genomic_DNA"/>
</dbReference>
<dbReference type="STRING" id="1817772.A2527_13010"/>
<dbReference type="CDD" id="cd07983">
    <property type="entry name" value="LPLAT_DUF374-like"/>
    <property type="match status" value="1"/>
</dbReference>
<feature type="domain" description="DUF374" evidence="1">
    <location>
        <begin position="66"/>
        <end position="132"/>
    </location>
</feature>
<proteinExistence type="predicted"/>
<gene>
    <name evidence="2" type="ORF">A2527_13010</name>
</gene>
<protein>
    <recommendedName>
        <fullName evidence="1">DUF374 domain-containing protein</fullName>
    </recommendedName>
</protein>
<evidence type="ECO:0000313" key="3">
    <source>
        <dbReference type="Proteomes" id="UP000178449"/>
    </source>
</evidence>
<sequence>MSQRSIKKRVKFWLGPKVIKGLLVWAGTFSRQVTLGVEHIRPFEESGEPFIYSMWHCDVTLATWVLRGRGLKGLVSDSEDGELAAKTIESMGNGVIRGSSSKGGAKALLEAIKWCKSGGHALITPDGPRGPAQVAQSGAVNLAAKTGLPLMPLYIEGTKQRIFEKSWDRHLFPKAFSTLVVGYGAPLYVPNPINVEEVEIWTNQLETAMSQTKKQVQTYLNQLKENP</sequence>
<dbReference type="Proteomes" id="UP000178449">
    <property type="component" value="Unassembled WGS sequence"/>
</dbReference>
<dbReference type="Pfam" id="PF04028">
    <property type="entry name" value="DUF374"/>
    <property type="match status" value="1"/>
</dbReference>
<reference evidence="2 3" key="1">
    <citation type="journal article" date="2016" name="Nat. Commun.">
        <title>Thousands of microbial genomes shed light on interconnected biogeochemical processes in an aquifer system.</title>
        <authorList>
            <person name="Anantharaman K."/>
            <person name="Brown C.T."/>
            <person name="Hug L.A."/>
            <person name="Sharon I."/>
            <person name="Castelle C.J."/>
            <person name="Probst A.J."/>
            <person name="Thomas B.C."/>
            <person name="Singh A."/>
            <person name="Wilkins M.J."/>
            <person name="Karaoz U."/>
            <person name="Brodie E.L."/>
            <person name="Williams K.H."/>
            <person name="Hubbard S.S."/>
            <person name="Banfield J.F."/>
        </authorList>
    </citation>
    <scope>NUCLEOTIDE SEQUENCE [LARGE SCALE GENOMIC DNA]</scope>
</reference>
<name>A0A1F6G9R2_9PROT</name>
<evidence type="ECO:0000313" key="2">
    <source>
        <dbReference type="EMBL" id="OGG94860.1"/>
    </source>
</evidence>
<accession>A0A1F6G9R2</accession>
<dbReference type="InterPro" id="IPR007172">
    <property type="entry name" value="DUF374"/>
</dbReference>
<dbReference type="AlphaFoldDB" id="A0A1F6G9R2"/>
<evidence type="ECO:0000259" key="1">
    <source>
        <dbReference type="Pfam" id="PF04028"/>
    </source>
</evidence>